<accession>A0A380PA01</accession>
<organism evidence="1 2">
    <name type="scientific">Weissella viridescens</name>
    <name type="common">Lactobacillus viridescens</name>
    <dbReference type="NCBI Taxonomy" id="1629"/>
    <lineage>
        <taxon>Bacteria</taxon>
        <taxon>Bacillati</taxon>
        <taxon>Bacillota</taxon>
        <taxon>Bacilli</taxon>
        <taxon>Lactobacillales</taxon>
        <taxon>Lactobacillaceae</taxon>
        <taxon>Weissella</taxon>
    </lineage>
</organism>
<dbReference type="EMBL" id="UHIV01000007">
    <property type="protein sequence ID" value="SUP61352.1"/>
    <property type="molecule type" value="Genomic_DNA"/>
</dbReference>
<gene>
    <name evidence="1" type="ORF">NCTC13645_02507</name>
</gene>
<evidence type="ECO:0000313" key="2">
    <source>
        <dbReference type="Proteomes" id="UP000254621"/>
    </source>
</evidence>
<reference evidence="1 2" key="1">
    <citation type="submission" date="2018-06" db="EMBL/GenBank/DDBJ databases">
        <authorList>
            <consortium name="Pathogen Informatics"/>
            <person name="Doyle S."/>
        </authorList>
    </citation>
    <scope>NUCLEOTIDE SEQUENCE [LARGE SCALE GENOMIC DNA]</scope>
    <source>
        <strain evidence="1 2">NCTC13645</strain>
    </source>
</reference>
<proteinExistence type="predicted"/>
<protein>
    <submittedName>
        <fullName evidence="1">Uncharacterized protein</fullName>
    </submittedName>
</protein>
<dbReference type="Proteomes" id="UP000254621">
    <property type="component" value="Unassembled WGS sequence"/>
</dbReference>
<sequence>MQATQNNTAPKIGVVQNQPLVHYLDKQQLDADIKGYAKTSTANKALADEKLMLFWSSMSNNLR</sequence>
<evidence type="ECO:0000313" key="1">
    <source>
        <dbReference type="EMBL" id="SUP61352.1"/>
    </source>
</evidence>
<name>A0A380PA01_WEIVI</name>
<dbReference type="AlphaFoldDB" id="A0A380PA01"/>